<gene>
    <name evidence="2" type="ORF">HMPREF0634_0779</name>
</gene>
<evidence type="ECO:0000313" key="2">
    <source>
        <dbReference type="EMBL" id="EFM65422.1"/>
    </source>
</evidence>
<evidence type="ECO:0000259" key="1">
    <source>
        <dbReference type="Pfam" id="PF13649"/>
    </source>
</evidence>
<dbReference type="InterPro" id="IPR041698">
    <property type="entry name" value="Methyltransf_25"/>
</dbReference>
<comment type="caution">
    <text evidence="2">The sequence shown here is derived from an EMBL/GenBank/DDBJ whole genome shotgun (WGS) entry which is preliminary data.</text>
</comment>
<dbReference type="eggNOG" id="COG2265">
    <property type="taxonomic scope" value="Bacteria"/>
</dbReference>
<dbReference type="InterPro" id="IPR029063">
    <property type="entry name" value="SAM-dependent_MTases_sf"/>
</dbReference>
<dbReference type="Pfam" id="PF13649">
    <property type="entry name" value="Methyltransf_25"/>
    <property type="match status" value="1"/>
</dbReference>
<dbReference type="GeneID" id="84799854"/>
<dbReference type="AlphaFoldDB" id="E0E128"/>
<evidence type="ECO:0000313" key="3">
    <source>
        <dbReference type="Proteomes" id="UP000003244"/>
    </source>
</evidence>
<dbReference type="EMBL" id="ADGQ01000002">
    <property type="protein sequence ID" value="EFM65422.1"/>
    <property type="molecule type" value="Genomic_DNA"/>
</dbReference>
<reference evidence="2 3" key="1">
    <citation type="submission" date="2010-08" db="EMBL/GenBank/DDBJ databases">
        <authorList>
            <person name="Harkins D.M."/>
            <person name="Madupu R."/>
            <person name="Durkin A.S."/>
            <person name="Torralba M."/>
            <person name="Methe B."/>
            <person name="Sutton G.G."/>
            <person name="Nelson K.E."/>
        </authorList>
    </citation>
    <scope>NUCLEOTIDE SEQUENCE [LARGE SCALE GENOMIC DNA]</scope>
    <source>
        <strain evidence="2 3">DSM 17678</strain>
    </source>
</reference>
<protein>
    <submittedName>
        <fullName evidence="2">Methyltransferase domain protein</fullName>
    </submittedName>
</protein>
<keyword evidence="2" id="KW-0808">Transferase</keyword>
<dbReference type="RefSeq" id="WP_007787957.1">
    <property type="nucleotide sequence ID" value="NZ_ADGQ01000002.1"/>
</dbReference>
<name>E0E128_9FIRM</name>
<dbReference type="SUPFAM" id="SSF53335">
    <property type="entry name" value="S-adenosyl-L-methionine-dependent methyltransferases"/>
    <property type="match status" value="1"/>
</dbReference>
<dbReference type="STRING" id="596315.HMPREF0634_0779"/>
<sequence>MDRKFYEEMLTRHQNKDIDSEKMWDMRAASFNEAVKTDKSGFVDEVVNRLAEAGILEGASVLDIGGGSGRYAIPMARLAQSVTMTDISKNMLDLARENANSQGIDNINYEKMVWETADLAKIGWDAKFDLAFASMCPAVRTPQGLKNMVYSSRKYCLINQFIEATDSLSDFLIERSGVKRGYNPHNDRNAVMASFNLLWMDGYSPEISYLTREDRDVLSVEDILRGYAFVFEDIREKTGLEAEDLIREYKETYCPESQGIEVASRTVLAMILWKV</sequence>
<keyword evidence="2" id="KW-0489">Methyltransferase</keyword>
<feature type="domain" description="Methyltransferase" evidence="1">
    <location>
        <begin position="61"/>
        <end position="138"/>
    </location>
</feature>
<dbReference type="Gene3D" id="3.40.50.150">
    <property type="entry name" value="Vaccinia Virus protein VP39"/>
    <property type="match status" value="1"/>
</dbReference>
<accession>E0E128</accession>
<keyword evidence="3" id="KW-1185">Reference proteome</keyword>
<dbReference type="CDD" id="cd02440">
    <property type="entry name" value="AdoMet_MTases"/>
    <property type="match status" value="1"/>
</dbReference>
<proteinExistence type="predicted"/>
<dbReference type="Proteomes" id="UP000003244">
    <property type="component" value="Unassembled WGS sequence"/>
</dbReference>
<dbReference type="GO" id="GO:0008168">
    <property type="term" value="F:methyltransferase activity"/>
    <property type="evidence" value="ECO:0007669"/>
    <property type="project" value="UniProtKB-KW"/>
</dbReference>
<dbReference type="GO" id="GO:0032259">
    <property type="term" value="P:methylation"/>
    <property type="evidence" value="ECO:0007669"/>
    <property type="project" value="UniProtKB-KW"/>
</dbReference>
<dbReference type="OrthoDB" id="9791837at2"/>
<organism evidence="2 3">
    <name type="scientific">Peptostreptococcus stomatis DSM 17678</name>
    <dbReference type="NCBI Taxonomy" id="596315"/>
    <lineage>
        <taxon>Bacteria</taxon>
        <taxon>Bacillati</taxon>
        <taxon>Bacillota</taxon>
        <taxon>Clostridia</taxon>
        <taxon>Peptostreptococcales</taxon>
        <taxon>Peptostreptococcaceae</taxon>
        <taxon>Peptostreptococcus</taxon>
    </lineage>
</organism>